<organism evidence="1 2">
    <name type="scientific">Rangifer tarandus platyrhynchus</name>
    <name type="common">Svalbard reindeer</name>
    <dbReference type="NCBI Taxonomy" id="3082113"/>
    <lineage>
        <taxon>Eukaryota</taxon>
        <taxon>Metazoa</taxon>
        <taxon>Chordata</taxon>
        <taxon>Craniata</taxon>
        <taxon>Vertebrata</taxon>
        <taxon>Euteleostomi</taxon>
        <taxon>Mammalia</taxon>
        <taxon>Eutheria</taxon>
        <taxon>Laurasiatheria</taxon>
        <taxon>Artiodactyla</taxon>
        <taxon>Ruminantia</taxon>
        <taxon>Pecora</taxon>
        <taxon>Cervidae</taxon>
        <taxon>Odocoileinae</taxon>
        <taxon>Rangifer</taxon>
    </lineage>
</organism>
<accession>A0ABN8Y9J2</accession>
<protein>
    <recommendedName>
        <fullName evidence="3">Secreted protein</fullName>
    </recommendedName>
</protein>
<evidence type="ECO:0008006" key="3">
    <source>
        <dbReference type="Google" id="ProtNLM"/>
    </source>
</evidence>
<dbReference type="EMBL" id="OX459951">
    <property type="protein sequence ID" value="CAI9157161.1"/>
    <property type="molecule type" value="Genomic_DNA"/>
</dbReference>
<keyword evidence="2" id="KW-1185">Reference proteome</keyword>
<name>A0ABN8Y9J2_RANTA</name>
<gene>
    <name evidence="1" type="ORF">MRATA1EN1_LOCUS6123</name>
</gene>
<evidence type="ECO:0000313" key="1">
    <source>
        <dbReference type="EMBL" id="CAI9157161.1"/>
    </source>
</evidence>
<sequence length="109" mass="12230">MASFLLLQVNASLSLPLQLHSPSLVLLQHNFLPPVSLEKWFCLLAFHLCPWSPLCPLRAKVMKGSLISFVKYCQWDAKEGGESCCHRHCLESPSRSDNKKHTGTSLVVQ</sequence>
<proteinExistence type="predicted"/>
<dbReference type="Proteomes" id="UP001176941">
    <property type="component" value="Chromosome 15"/>
</dbReference>
<reference evidence="1" key="1">
    <citation type="submission" date="2023-04" db="EMBL/GenBank/DDBJ databases">
        <authorList>
            <consortium name="ELIXIR-Norway"/>
        </authorList>
    </citation>
    <scope>NUCLEOTIDE SEQUENCE [LARGE SCALE GENOMIC DNA]</scope>
</reference>
<evidence type="ECO:0000313" key="2">
    <source>
        <dbReference type="Proteomes" id="UP001176941"/>
    </source>
</evidence>